<evidence type="ECO:0000313" key="1">
    <source>
        <dbReference type="EMBL" id="AXQ67994.1"/>
    </source>
</evidence>
<accession>A0A385E819</accession>
<dbReference type="Proteomes" id="UP000262723">
    <property type="component" value="Segment"/>
</dbReference>
<reference evidence="2" key="1">
    <citation type="submission" date="2018-07" db="EMBL/GenBank/DDBJ databases">
        <authorList>
            <person name="Hao G.H."/>
            <person name="Wang H."/>
            <person name="Zhu J."/>
        </authorList>
    </citation>
    <scope>NUCLEOTIDE SEQUENCE [LARGE SCALE GENOMIC DNA]</scope>
</reference>
<protein>
    <submittedName>
        <fullName evidence="1">Uncharacterized protein</fullName>
    </submittedName>
</protein>
<organism evidence="1 2">
    <name type="scientific">Klebsiella phage NJS2</name>
    <dbReference type="NCBI Taxonomy" id="2301688"/>
    <lineage>
        <taxon>Viruses</taxon>
        <taxon>Duplodnaviria</taxon>
        <taxon>Heunggongvirae</taxon>
        <taxon>Uroviricota</taxon>
        <taxon>Caudoviricetes</taxon>
        <taxon>Drexlerviridae</taxon>
        <taxon>Webervirus</taxon>
        <taxon>Webervirus NJS2</taxon>
        <taxon>Klebsiella virus NJS2</taxon>
    </lineage>
</organism>
<gene>
    <name evidence="1" type="ORF">NJS2_020</name>
</gene>
<proteinExistence type="predicted"/>
<evidence type="ECO:0000313" key="2">
    <source>
        <dbReference type="Proteomes" id="UP000262723"/>
    </source>
</evidence>
<keyword evidence="2" id="KW-1185">Reference proteome</keyword>
<sequence length="90" mass="10278">MQIPYPSKTEKFLGLVVVEIINPNIRNAEDEPTLEEWAGIKEGDRFTCEAYEGGFLWAQVGKCYQSEDCGVVSPVDWFELNEGEYKVIEE</sequence>
<dbReference type="EMBL" id="MH633485">
    <property type="protein sequence ID" value="AXQ67994.1"/>
    <property type="molecule type" value="Genomic_DNA"/>
</dbReference>
<name>A0A385E819_9CAUD</name>